<dbReference type="GO" id="GO:0030246">
    <property type="term" value="F:carbohydrate binding"/>
    <property type="evidence" value="ECO:0007669"/>
    <property type="project" value="UniProtKB-KW"/>
</dbReference>
<reference evidence="5" key="2">
    <citation type="submission" date="2025-09" db="UniProtKB">
        <authorList>
            <consortium name="Ensembl"/>
        </authorList>
    </citation>
    <scope>IDENTIFICATION</scope>
</reference>
<dbReference type="InterPro" id="IPR016186">
    <property type="entry name" value="C-type_lectin-like/link_sf"/>
</dbReference>
<dbReference type="Ensembl" id="ENSLBET00000016043.1">
    <property type="protein sequence ID" value="ENSLBEP00000015128.1"/>
    <property type="gene ID" value="ENSLBEG00000011763.1"/>
</dbReference>
<keyword evidence="6" id="KW-1185">Reference proteome</keyword>
<evidence type="ECO:0000313" key="6">
    <source>
        <dbReference type="Proteomes" id="UP000261660"/>
    </source>
</evidence>
<keyword evidence="2" id="KW-1015">Disulfide bond</keyword>
<dbReference type="InterPro" id="IPR050111">
    <property type="entry name" value="C-type_lectin/snaclec_domain"/>
</dbReference>
<protein>
    <submittedName>
        <fullName evidence="5">CD209 antigen-like protein A</fullName>
    </submittedName>
</protein>
<feature type="signal peptide" evidence="3">
    <location>
        <begin position="1"/>
        <end position="16"/>
    </location>
</feature>
<dbReference type="AlphaFoldDB" id="A0A3Q3F6G7"/>
<dbReference type="Proteomes" id="UP000261660">
    <property type="component" value="Unplaced"/>
</dbReference>
<dbReference type="Gene3D" id="3.10.100.10">
    <property type="entry name" value="Mannose-Binding Protein A, subunit A"/>
    <property type="match status" value="1"/>
</dbReference>
<dbReference type="Pfam" id="PF00059">
    <property type="entry name" value="Lectin_C"/>
    <property type="match status" value="1"/>
</dbReference>
<keyword evidence="3" id="KW-0732">Signal</keyword>
<feature type="chain" id="PRO_5018573262" evidence="3">
    <location>
        <begin position="17"/>
        <end position="242"/>
    </location>
</feature>
<dbReference type="GeneTree" id="ENSGT01020000230338"/>
<evidence type="ECO:0000256" key="2">
    <source>
        <dbReference type="ARBA" id="ARBA00023157"/>
    </source>
</evidence>
<dbReference type="InParanoid" id="A0A3Q3F6G7"/>
<evidence type="ECO:0000256" key="3">
    <source>
        <dbReference type="SAM" id="SignalP"/>
    </source>
</evidence>
<accession>A0A3Q3F6G7</accession>
<dbReference type="SMART" id="SM00034">
    <property type="entry name" value="CLECT"/>
    <property type="match status" value="1"/>
</dbReference>
<proteinExistence type="predicted"/>
<keyword evidence="1" id="KW-0430">Lectin</keyword>
<dbReference type="PANTHER" id="PTHR22803">
    <property type="entry name" value="MANNOSE, PHOSPHOLIPASE, LECTIN RECEPTOR RELATED"/>
    <property type="match status" value="1"/>
</dbReference>
<dbReference type="SUPFAM" id="SSF56436">
    <property type="entry name" value="C-type lectin-like"/>
    <property type="match status" value="1"/>
</dbReference>
<sequence>MDLFCLLSFFTLVSFAQLSFILPFSRIECVSLYSDGFSQFPLQFLPVTFFRAFHSPVSVLSAASAESLLLSTFELWPLISVSAVDFVTCKYEITEHDKPTLCHIVFYHFRTSDPYFQRGWVYFRSSLYFISSLKKPWQESRVDCLQQGADLVIINSREEQDFIRKFYGLIWIGLTRRGHNGTWRWVDGTPLTKSYWSPGEPNEFEGKKEDCVEIKHHEMDDSWNDIPCEDQNFWICEKMVAV</sequence>
<dbReference type="PROSITE" id="PS00615">
    <property type="entry name" value="C_TYPE_LECTIN_1"/>
    <property type="match status" value="1"/>
</dbReference>
<dbReference type="PROSITE" id="PS50041">
    <property type="entry name" value="C_TYPE_LECTIN_2"/>
    <property type="match status" value="1"/>
</dbReference>
<dbReference type="CDD" id="cd03590">
    <property type="entry name" value="CLECT_DC-SIGN_like"/>
    <property type="match status" value="1"/>
</dbReference>
<evidence type="ECO:0000256" key="1">
    <source>
        <dbReference type="ARBA" id="ARBA00022734"/>
    </source>
</evidence>
<evidence type="ECO:0000313" key="5">
    <source>
        <dbReference type="Ensembl" id="ENSLBEP00000015128.1"/>
    </source>
</evidence>
<dbReference type="InterPro" id="IPR016187">
    <property type="entry name" value="CTDL_fold"/>
</dbReference>
<name>A0A3Q3F6G7_9LABR</name>
<dbReference type="InterPro" id="IPR018378">
    <property type="entry name" value="C-type_lectin_CS"/>
</dbReference>
<dbReference type="STRING" id="56723.ENSLBEP00000015128"/>
<feature type="domain" description="C-type lectin" evidence="4">
    <location>
        <begin position="123"/>
        <end position="237"/>
    </location>
</feature>
<dbReference type="InterPro" id="IPR001304">
    <property type="entry name" value="C-type_lectin-like"/>
</dbReference>
<reference evidence="5" key="1">
    <citation type="submission" date="2025-08" db="UniProtKB">
        <authorList>
            <consortium name="Ensembl"/>
        </authorList>
    </citation>
    <scope>IDENTIFICATION</scope>
</reference>
<organism evidence="5 6">
    <name type="scientific">Labrus bergylta</name>
    <name type="common">ballan wrasse</name>
    <dbReference type="NCBI Taxonomy" id="56723"/>
    <lineage>
        <taxon>Eukaryota</taxon>
        <taxon>Metazoa</taxon>
        <taxon>Chordata</taxon>
        <taxon>Craniata</taxon>
        <taxon>Vertebrata</taxon>
        <taxon>Euteleostomi</taxon>
        <taxon>Actinopterygii</taxon>
        <taxon>Neopterygii</taxon>
        <taxon>Teleostei</taxon>
        <taxon>Neoteleostei</taxon>
        <taxon>Acanthomorphata</taxon>
        <taxon>Eupercaria</taxon>
        <taxon>Labriformes</taxon>
        <taxon>Labridae</taxon>
        <taxon>Labrus</taxon>
    </lineage>
</organism>
<evidence type="ECO:0000259" key="4">
    <source>
        <dbReference type="PROSITE" id="PS50041"/>
    </source>
</evidence>
<dbReference type="InterPro" id="IPR033989">
    <property type="entry name" value="CD209-like_CTLD"/>
</dbReference>